<accession>A0AAV4B2B5</accession>
<sequence length="99" mass="11142">MAAIKKKISARLGTQYCEQKNLTVSETYSEESKNTNDADMSRAKPSAMQTFLAIAYRLIHVVVEGKTWRFSDDWGRCPPRDLPGTCWLALVLQIAANSF</sequence>
<proteinExistence type="predicted"/>
<dbReference type="Proteomes" id="UP000735302">
    <property type="component" value="Unassembled WGS sequence"/>
</dbReference>
<comment type="caution">
    <text evidence="1">The sequence shown here is derived from an EMBL/GenBank/DDBJ whole genome shotgun (WGS) entry which is preliminary data.</text>
</comment>
<name>A0AAV4B2B5_9GAST</name>
<keyword evidence="2" id="KW-1185">Reference proteome</keyword>
<evidence type="ECO:0000313" key="2">
    <source>
        <dbReference type="Proteomes" id="UP000735302"/>
    </source>
</evidence>
<gene>
    <name evidence="1" type="ORF">PoB_004016200</name>
</gene>
<organism evidence="1 2">
    <name type="scientific">Plakobranchus ocellatus</name>
    <dbReference type="NCBI Taxonomy" id="259542"/>
    <lineage>
        <taxon>Eukaryota</taxon>
        <taxon>Metazoa</taxon>
        <taxon>Spiralia</taxon>
        <taxon>Lophotrochozoa</taxon>
        <taxon>Mollusca</taxon>
        <taxon>Gastropoda</taxon>
        <taxon>Heterobranchia</taxon>
        <taxon>Euthyneura</taxon>
        <taxon>Panpulmonata</taxon>
        <taxon>Sacoglossa</taxon>
        <taxon>Placobranchoidea</taxon>
        <taxon>Plakobranchidae</taxon>
        <taxon>Plakobranchus</taxon>
    </lineage>
</organism>
<dbReference type="EMBL" id="BLXT01004491">
    <property type="protein sequence ID" value="GFO13657.1"/>
    <property type="molecule type" value="Genomic_DNA"/>
</dbReference>
<reference evidence="1 2" key="1">
    <citation type="journal article" date="2021" name="Elife">
        <title>Chloroplast acquisition without the gene transfer in kleptoplastic sea slugs, Plakobranchus ocellatus.</title>
        <authorList>
            <person name="Maeda T."/>
            <person name="Takahashi S."/>
            <person name="Yoshida T."/>
            <person name="Shimamura S."/>
            <person name="Takaki Y."/>
            <person name="Nagai Y."/>
            <person name="Toyoda A."/>
            <person name="Suzuki Y."/>
            <person name="Arimoto A."/>
            <person name="Ishii H."/>
            <person name="Satoh N."/>
            <person name="Nishiyama T."/>
            <person name="Hasebe M."/>
            <person name="Maruyama T."/>
            <person name="Minagawa J."/>
            <person name="Obokata J."/>
            <person name="Shigenobu S."/>
        </authorList>
    </citation>
    <scope>NUCLEOTIDE SEQUENCE [LARGE SCALE GENOMIC DNA]</scope>
</reference>
<dbReference type="AlphaFoldDB" id="A0AAV4B2B5"/>
<evidence type="ECO:0000313" key="1">
    <source>
        <dbReference type="EMBL" id="GFO13657.1"/>
    </source>
</evidence>
<protein>
    <submittedName>
        <fullName evidence="1">Uncharacterized protein</fullName>
    </submittedName>
</protein>